<dbReference type="InterPro" id="IPR029058">
    <property type="entry name" value="AB_hydrolase_fold"/>
</dbReference>
<dbReference type="PANTHER" id="PTHR45856:SF25">
    <property type="entry name" value="FUNGAL LIPASE-LIKE DOMAIN-CONTAINING PROTEIN"/>
    <property type="match status" value="1"/>
</dbReference>
<evidence type="ECO:0000259" key="2">
    <source>
        <dbReference type="Pfam" id="PF01764"/>
    </source>
</evidence>
<feature type="domain" description="Fungal lipase-type" evidence="2">
    <location>
        <begin position="83"/>
        <end position="220"/>
    </location>
</feature>
<dbReference type="OrthoDB" id="426718at2759"/>
<organism evidence="3 4">
    <name type="scientific">Triparma columacea</name>
    <dbReference type="NCBI Taxonomy" id="722753"/>
    <lineage>
        <taxon>Eukaryota</taxon>
        <taxon>Sar</taxon>
        <taxon>Stramenopiles</taxon>
        <taxon>Ochrophyta</taxon>
        <taxon>Bolidophyceae</taxon>
        <taxon>Parmales</taxon>
        <taxon>Triparmaceae</taxon>
        <taxon>Triparma</taxon>
    </lineage>
</organism>
<accession>A0A9W7LC03</accession>
<dbReference type="Proteomes" id="UP001165065">
    <property type="component" value="Unassembled WGS sequence"/>
</dbReference>
<feature type="chain" id="PRO_5040869044" description="Fungal lipase-type domain-containing protein" evidence="1">
    <location>
        <begin position="22"/>
        <end position="277"/>
    </location>
</feature>
<feature type="signal peptide" evidence="1">
    <location>
        <begin position="1"/>
        <end position="21"/>
    </location>
</feature>
<gene>
    <name evidence="3" type="ORF">TrCOL_g3439</name>
</gene>
<dbReference type="InterPro" id="IPR051218">
    <property type="entry name" value="Sec_MonoDiacylglyc_Lipase"/>
</dbReference>
<dbReference type="GO" id="GO:0006629">
    <property type="term" value="P:lipid metabolic process"/>
    <property type="evidence" value="ECO:0007669"/>
    <property type="project" value="InterPro"/>
</dbReference>
<comment type="caution">
    <text evidence="3">The sequence shown here is derived from an EMBL/GenBank/DDBJ whole genome shotgun (WGS) entry which is preliminary data.</text>
</comment>
<dbReference type="Gene3D" id="3.40.50.1820">
    <property type="entry name" value="alpha/beta hydrolase"/>
    <property type="match status" value="1"/>
</dbReference>
<proteinExistence type="predicted"/>
<protein>
    <recommendedName>
        <fullName evidence="2">Fungal lipase-type domain-containing protein</fullName>
    </recommendedName>
</protein>
<dbReference type="Pfam" id="PF01764">
    <property type="entry name" value="Lipase_3"/>
    <property type="match status" value="1"/>
</dbReference>
<dbReference type="SUPFAM" id="SSF53474">
    <property type="entry name" value="alpha/beta-Hydrolases"/>
    <property type="match status" value="1"/>
</dbReference>
<dbReference type="PANTHER" id="PTHR45856">
    <property type="entry name" value="ALPHA/BETA-HYDROLASES SUPERFAMILY PROTEIN"/>
    <property type="match status" value="1"/>
</dbReference>
<reference evidence="4" key="1">
    <citation type="journal article" date="2023" name="Commun. Biol.">
        <title>Genome analysis of Parmales, the sister group of diatoms, reveals the evolutionary specialization of diatoms from phago-mixotrophs to photoautotrophs.</title>
        <authorList>
            <person name="Ban H."/>
            <person name="Sato S."/>
            <person name="Yoshikawa S."/>
            <person name="Yamada K."/>
            <person name="Nakamura Y."/>
            <person name="Ichinomiya M."/>
            <person name="Sato N."/>
            <person name="Blanc-Mathieu R."/>
            <person name="Endo H."/>
            <person name="Kuwata A."/>
            <person name="Ogata H."/>
        </authorList>
    </citation>
    <scope>NUCLEOTIDE SEQUENCE [LARGE SCALE GENOMIC DNA]</scope>
</reference>
<dbReference type="CDD" id="cd00519">
    <property type="entry name" value="Lipase_3"/>
    <property type="match status" value="1"/>
</dbReference>
<sequence>MSIINVCIVFVFALLIVSIYSYDESEALRNVAISGLTYCSKTKIENKDSFHADAIPEVQIGKVWTNSSLLFYTAYDSLTDSIVLTVRGSDDIPNWIDNIDAVKTSPYSDSSVKVHKGFYSEYLALRDPMVHALLSQYSLHPTTKLVLTGHSSGGANMVFFAYDLLVTKSIPELDFFHLSSLFTFGVPRVGNPAFASSFVSADIPHTRVVHYRDIVPHLPYEWMGFKHTPHEIWYDSEDSSSYVECDGTGEDNNCSDQELYEWPSDHCYYIGQYICGC</sequence>
<evidence type="ECO:0000313" key="3">
    <source>
        <dbReference type="EMBL" id="GMI44142.1"/>
    </source>
</evidence>
<name>A0A9W7LC03_9STRA</name>
<evidence type="ECO:0000313" key="4">
    <source>
        <dbReference type="Proteomes" id="UP001165065"/>
    </source>
</evidence>
<dbReference type="AlphaFoldDB" id="A0A9W7LC03"/>
<evidence type="ECO:0000256" key="1">
    <source>
        <dbReference type="SAM" id="SignalP"/>
    </source>
</evidence>
<dbReference type="InterPro" id="IPR002921">
    <property type="entry name" value="Fungal_lipase-type"/>
</dbReference>
<keyword evidence="1" id="KW-0732">Signal</keyword>
<keyword evidence="4" id="KW-1185">Reference proteome</keyword>
<dbReference type="EMBL" id="BRYA01001470">
    <property type="protein sequence ID" value="GMI44142.1"/>
    <property type="molecule type" value="Genomic_DNA"/>
</dbReference>